<dbReference type="EMBL" id="BAABBF010000002">
    <property type="protein sequence ID" value="GAA3704149.1"/>
    <property type="molecule type" value="Genomic_DNA"/>
</dbReference>
<dbReference type="RefSeq" id="WP_344692475.1">
    <property type="nucleotide sequence ID" value="NZ_BAABBF010000002.1"/>
</dbReference>
<dbReference type="Proteomes" id="UP001500523">
    <property type="component" value="Unassembled WGS sequence"/>
</dbReference>
<name>A0ABP7DDN5_9SPHN</name>
<accession>A0ABP7DDN5</accession>
<sequence length="85" mass="9457">MRPSPFLDDPRDKMRRHVAEAVASPIEAVRAIHIRAAEHQAALARASGLDDATAPRRSDAGRRGIRGLLSWLRIGWARLIRRRGG</sequence>
<comment type="caution">
    <text evidence="1">The sequence shown here is derived from an EMBL/GenBank/DDBJ whole genome shotgun (WGS) entry which is preliminary data.</text>
</comment>
<reference evidence="2" key="1">
    <citation type="journal article" date="2019" name="Int. J. Syst. Evol. Microbiol.">
        <title>The Global Catalogue of Microorganisms (GCM) 10K type strain sequencing project: providing services to taxonomists for standard genome sequencing and annotation.</title>
        <authorList>
            <consortium name="The Broad Institute Genomics Platform"/>
            <consortium name="The Broad Institute Genome Sequencing Center for Infectious Disease"/>
            <person name="Wu L."/>
            <person name="Ma J."/>
        </authorList>
    </citation>
    <scope>NUCLEOTIDE SEQUENCE [LARGE SCALE GENOMIC DNA]</scope>
    <source>
        <strain evidence="2">JCM 17498</strain>
    </source>
</reference>
<keyword evidence="2" id="KW-1185">Reference proteome</keyword>
<organism evidence="1 2">
    <name type="scientific">Sphingomonas cynarae</name>
    <dbReference type="NCBI Taxonomy" id="930197"/>
    <lineage>
        <taxon>Bacteria</taxon>
        <taxon>Pseudomonadati</taxon>
        <taxon>Pseudomonadota</taxon>
        <taxon>Alphaproteobacteria</taxon>
        <taxon>Sphingomonadales</taxon>
        <taxon>Sphingomonadaceae</taxon>
        <taxon>Sphingomonas</taxon>
    </lineage>
</organism>
<evidence type="ECO:0000313" key="2">
    <source>
        <dbReference type="Proteomes" id="UP001500523"/>
    </source>
</evidence>
<evidence type="ECO:0000313" key="1">
    <source>
        <dbReference type="EMBL" id="GAA3704149.1"/>
    </source>
</evidence>
<proteinExistence type="predicted"/>
<protein>
    <submittedName>
        <fullName evidence="1">Uncharacterized protein</fullName>
    </submittedName>
</protein>
<gene>
    <name evidence="1" type="ORF">GCM10022268_12170</name>
</gene>